<dbReference type="Pfam" id="PF00528">
    <property type="entry name" value="BPD_transp_1"/>
    <property type="match status" value="1"/>
</dbReference>
<organism evidence="9 10">
    <name type="scientific">Petrocella atlantisensis</name>
    <dbReference type="NCBI Taxonomy" id="2173034"/>
    <lineage>
        <taxon>Bacteria</taxon>
        <taxon>Bacillati</taxon>
        <taxon>Bacillota</taxon>
        <taxon>Clostridia</taxon>
        <taxon>Lachnospirales</taxon>
        <taxon>Vallitaleaceae</taxon>
        <taxon>Petrocella</taxon>
    </lineage>
</organism>
<dbReference type="GO" id="GO:0043190">
    <property type="term" value="C:ATP-binding cassette (ABC) transporter complex"/>
    <property type="evidence" value="ECO:0007669"/>
    <property type="project" value="TreeGrafter"/>
</dbReference>
<dbReference type="PROSITE" id="PS50928">
    <property type="entry name" value="ABC_TM1"/>
    <property type="match status" value="1"/>
</dbReference>
<dbReference type="InterPro" id="IPR000515">
    <property type="entry name" value="MetI-like"/>
</dbReference>
<keyword evidence="6 7" id="KW-0472">Membrane</keyword>
<proteinExistence type="inferred from homology"/>
<dbReference type="GO" id="GO:0005275">
    <property type="term" value="F:amine transmembrane transporter activity"/>
    <property type="evidence" value="ECO:0007669"/>
    <property type="project" value="TreeGrafter"/>
</dbReference>
<evidence type="ECO:0000256" key="3">
    <source>
        <dbReference type="ARBA" id="ARBA00022475"/>
    </source>
</evidence>
<protein>
    <submittedName>
        <fullName evidence="9">L-proline betaine and betonicine ABC transporter (Permease)</fullName>
    </submittedName>
</protein>
<dbReference type="GO" id="GO:0015226">
    <property type="term" value="F:carnitine transmembrane transporter activity"/>
    <property type="evidence" value="ECO:0007669"/>
    <property type="project" value="TreeGrafter"/>
</dbReference>
<comment type="subcellular location">
    <subcellularLocation>
        <location evidence="7">Cell membrane</location>
        <topology evidence="7">Multi-pass membrane protein</topology>
    </subcellularLocation>
    <subcellularLocation>
        <location evidence="1">Membrane</location>
        <topology evidence="1">Multi-pass membrane protein</topology>
    </subcellularLocation>
</comment>
<keyword evidence="4 7" id="KW-0812">Transmembrane</keyword>
<evidence type="ECO:0000256" key="4">
    <source>
        <dbReference type="ARBA" id="ARBA00022692"/>
    </source>
</evidence>
<sequence>MFSFPDALRFQISEPIDNFVNWLLVNLGGFFDAITQFILTIFNGIEFTLNIIPWWLMVIALFYAGYKLYSLKMGIALSVMLLSIGFFGLWDMMLYTLAIVIISVLVSLVMGLPLGIFMAKSDRTKRIVMPILDAMQTMPSFVYLLPAVMLFGFGKVPAVFATTTYALPPLIRLTYLGISNVDKEVIEAGLSFGSTPKQMLMKIELPQALSTIMTGVNQTTMMAMAMVVISSMIGAEGIGEQVLISIRRLEVGQGFQAGLGIVFLAIILDRVLQGFANRLKETE</sequence>
<dbReference type="InterPro" id="IPR035906">
    <property type="entry name" value="MetI-like_sf"/>
</dbReference>
<dbReference type="RefSeq" id="WP_125137914.1">
    <property type="nucleotide sequence ID" value="NZ_LR130778.1"/>
</dbReference>
<dbReference type="GO" id="GO:0031460">
    <property type="term" value="P:glycine betaine transport"/>
    <property type="evidence" value="ECO:0007669"/>
    <property type="project" value="TreeGrafter"/>
</dbReference>
<dbReference type="KEGG" id="cbar:PATL70BA_2931"/>
<keyword evidence="2 7" id="KW-0813">Transport</keyword>
<evidence type="ECO:0000256" key="7">
    <source>
        <dbReference type="RuleBase" id="RU363032"/>
    </source>
</evidence>
<dbReference type="Proteomes" id="UP000279029">
    <property type="component" value="Chromosome"/>
</dbReference>
<dbReference type="SUPFAM" id="SSF161098">
    <property type="entry name" value="MetI-like"/>
    <property type="match status" value="1"/>
</dbReference>
<dbReference type="OrthoDB" id="9801163at2"/>
<keyword evidence="3" id="KW-1003">Cell membrane</keyword>
<name>A0A3P7Q097_9FIRM</name>
<gene>
    <name evidence="9" type="primary">opuAB</name>
    <name evidence="9" type="ORF">PATL70BA_2931</name>
</gene>
<evidence type="ECO:0000256" key="1">
    <source>
        <dbReference type="ARBA" id="ARBA00004141"/>
    </source>
</evidence>
<dbReference type="GO" id="GO:0015871">
    <property type="term" value="P:choline transport"/>
    <property type="evidence" value="ECO:0007669"/>
    <property type="project" value="TreeGrafter"/>
</dbReference>
<keyword evidence="5 7" id="KW-1133">Transmembrane helix</keyword>
<evidence type="ECO:0000256" key="2">
    <source>
        <dbReference type="ARBA" id="ARBA00022448"/>
    </source>
</evidence>
<evidence type="ECO:0000313" key="9">
    <source>
        <dbReference type="EMBL" id="VDN48841.1"/>
    </source>
</evidence>
<dbReference type="CDD" id="cd06261">
    <property type="entry name" value="TM_PBP2"/>
    <property type="match status" value="1"/>
</dbReference>
<reference evidence="9 10" key="1">
    <citation type="submission" date="2018-09" db="EMBL/GenBank/DDBJ databases">
        <authorList>
            <person name="Postec A."/>
        </authorList>
    </citation>
    <scope>NUCLEOTIDE SEQUENCE [LARGE SCALE GENOMIC DNA]</scope>
    <source>
        <strain evidence="9">70B-A</strain>
    </source>
</reference>
<feature type="transmembrane region" description="Helical" evidence="7">
    <location>
        <begin position="73"/>
        <end position="90"/>
    </location>
</feature>
<evidence type="ECO:0000256" key="6">
    <source>
        <dbReference type="ARBA" id="ARBA00023136"/>
    </source>
</evidence>
<feature type="transmembrane region" description="Helical" evidence="7">
    <location>
        <begin position="251"/>
        <end position="268"/>
    </location>
</feature>
<evidence type="ECO:0000259" key="8">
    <source>
        <dbReference type="PROSITE" id="PS50928"/>
    </source>
</evidence>
<keyword evidence="10" id="KW-1185">Reference proteome</keyword>
<dbReference type="FunFam" id="1.10.3720.10:FF:000001">
    <property type="entry name" value="Glycine betaine ABC transporter, permease"/>
    <property type="match status" value="1"/>
</dbReference>
<comment type="similarity">
    <text evidence="7">Belongs to the binding-protein-dependent transport system permease family.</text>
</comment>
<dbReference type="EMBL" id="LR130778">
    <property type="protein sequence ID" value="VDN48841.1"/>
    <property type="molecule type" value="Genomic_DNA"/>
</dbReference>
<evidence type="ECO:0000313" key="10">
    <source>
        <dbReference type="Proteomes" id="UP000279029"/>
    </source>
</evidence>
<evidence type="ECO:0000256" key="5">
    <source>
        <dbReference type="ARBA" id="ARBA00022989"/>
    </source>
</evidence>
<feature type="transmembrane region" description="Helical" evidence="7">
    <location>
        <begin position="140"/>
        <end position="160"/>
    </location>
</feature>
<accession>A0A3P7Q097</accession>
<feature type="transmembrane region" description="Helical" evidence="7">
    <location>
        <begin position="221"/>
        <end position="239"/>
    </location>
</feature>
<dbReference type="PANTHER" id="PTHR47737">
    <property type="entry name" value="GLYCINE BETAINE/PROLINE BETAINE TRANSPORT SYSTEM PERMEASE PROTEIN PROW"/>
    <property type="match status" value="1"/>
</dbReference>
<dbReference type="PANTHER" id="PTHR47737:SF1">
    <property type="entry name" value="GLYCINE BETAINE_PROLINE BETAINE TRANSPORT SYSTEM PERMEASE PROTEIN PROW"/>
    <property type="match status" value="1"/>
</dbReference>
<dbReference type="Gene3D" id="1.10.3720.10">
    <property type="entry name" value="MetI-like"/>
    <property type="match status" value="1"/>
</dbReference>
<dbReference type="AlphaFoldDB" id="A0A3P7Q097"/>
<feature type="domain" description="ABC transmembrane type-1" evidence="8">
    <location>
        <begin position="93"/>
        <end position="272"/>
    </location>
</feature>
<feature type="transmembrane region" description="Helical" evidence="7">
    <location>
        <begin position="96"/>
        <end position="119"/>
    </location>
</feature>